<evidence type="ECO:0000313" key="2">
    <source>
        <dbReference type="Proteomes" id="UP001234178"/>
    </source>
</evidence>
<dbReference type="Proteomes" id="UP001234178">
    <property type="component" value="Unassembled WGS sequence"/>
</dbReference>
<dbReference type="PANTHER" id="PTHR31569:SF4">
    <property type="entry name" value="SWIM-TYPE DOMAIN-CONTAINING PROTEIN"/>
    <property type="match status" value="1"/>
</dbReference>
<organism evidence="1 2">
    <name type="scientific">Daphnia magna</name>
    <dbReference type="NCBI Taxonomy" id="35525"/>
    <lineage>
        <taxon>Eukaryota</taxon>
        <taxon>Metazoa</taxon>
        <taxon>Ecdysozoa</taxon>
        <taxon>Arthropoda</taxon>
        <taxon>Crustacea</taxon>
        <taxon>Branchiopoda</taxon>
        <taxon>Diplostraca</taxon>
        <taxon>Cladocera</taxon>
        <taxon>Anomopoda</taxon>
        <taxon>Daphniidae</taxon>
        <taxon>Daphnia</taxon>
    </lineage>
</organism>
<comment type="caution">
    <text evidence="1">The sequence shown here is derived from an EMBL/GenBank/DDBJ whole genome shotgun (WGS) entry which is preliminary data.</text>
</comment>
<dbReference type="InterPro" id="IPR052579">
    <property type="entry name" value="Zinc_finger_SWIM"/>
</dbReference>
<sequence>MPPEALTFEKDSLASGAQPTKVRMMLQEMFSTHLISKDLINIKQTLTGKSEDEWKDTVKFLQVLHKDENNVVHVMHDSDEEVAATFVQMERERKLRNVQDNTRGFALYHLLIEDNKSSEQPVALFFLKEEKAEAISAWKNNDVSVTNVTITDKDCAEISALK</sequence>
<gene>
    <name evidence="1" type="ORF">OUZ56_018578</name>
</gene>
<proteinExistence type="predicted"/>
<reference evidence="1 2" key="1">
    <citation type="journal article" date="2023" name="Nucleic Acids Res.">
        <title>The hologenome of Daphnia magna reveals possible DNA methylation and microbiome-mediated evolution of the host genome.</title>
        <authorList>
            <person name="Chaturvedi A."/>
            <person name="Li X."/>
            <person name="Dhandapani V."/>
            <person name="Marshall H."/>
            <person name="Kissane S."/>
            <person name="Cuenca-Cambronero M."/>
            <person name="Asole G."/>
            <person name="Calvet F."/>
            <person name="Ruiz-Romero M."/>
            <person name="Marangio P."/>
            <person name="Guigo R."/>
            <person name="Rago D."/>
            <person name="Mirbahai L."/>
            <person name="Eastwood N."/>
            <person name="Colbourne J.K."/>
            <person name="Zhou J."/>
            <person name="Mallon E."/>
            <person name="Orsini L."/>
        </authorList>
    </citation>
    <scope>NUCLEOTIDE SEQUENCE [LARGE SCALE GENOMIC DNA]</scope>
    <source>
        <strain evidence="1">LRV0_1</strain>
    </source>
</reference>
<protein>
    <submittedName>
        <fullName evidence="1">Uncharacterized protein</fullName>
    </submittedName>
</protein>
<dbReference type="PANTHER" id="PTHR31569">
    <property type="entry name" value="SWIM-TYPE DOMAIN-CONTAINING PROTEIN"/>
    <property type="match status" value="1"/>
</dbReference>
<name>A0ABQ9Z9C7_9CRUS</name>
<dbReference type="EMBL" id="JAOYFB010000003">
    <property type="protein sequence ID" value="KAK4009465.1"/>
    <property type="molecule type" value="Genomic_DNA"/>
</dbReference>
<accession>A0ABQ9Z9C7</accession>
<evidence type="ECO:0000313" key="1">
    <source>
        <dbReference type="EMBL" id="KAK4009465.1"/>
    </source>
</evidence>
<keyword evidence="2" id="KW-1185">Reference proteome</keyword>